<keyword evidence="4 6" id="KW-1133">Transmembrane helix</keyword>
<evidence type="ECO:0000256" key="2">
    <source>
        <dbReference type="ARBA" id="ARBA00010199"/>
    </source>
</evidence>
<comment type="caution">
    <text evidence="7">The sequence shown here is derived from an EMBL/GenBank/DDBJ whole genome shotgun (WGS) entry which is preliminary data.</text>
</comment>
<dbReference type="EMBL" id="JBHSHC010000118">
    <property type="protein sequence ID" value="MFC4769100.1"/>
    <property type="molecule type" value="Genomic_DNA"/>
</dbReference>
<feature type="transmembrane region" description="Helical" evidence="6">
    <location>
        <begin position="250"/>
        <end position="270"/>
    </location>
</feature>
<dbReference type="RefSeq" id="WP_380027238.1">
    <property type="nucleotide sequence ID" value="NZ_JBHSHC010000118.1"/>
</dbReference>
<dbReference type="PANTHER" id="PTHR42893:SF46">
    <property type="entry name" value="PROTEIN DETOXIFICATION 44, CHLOROPLASTIC"/>
    <property type="match status" value="1"/>
</dbReference>
<evidence type="ECO:0000313" key="8">
    <source>
        <dbReference type="Proteomes" id="UP001596002"/>
    </source>
</evidence>
<evidence type="ECO:0000256" key="3">
    <source>
        <dbReference type="ARBA" id="ARBA00022692"/>
    </source>
</evidence>
<protein>
    <submittedName>
        <fullName evidence="7">MATE family efflux transporter</fullName>
    </submittedName>
</protein>
<evidence type="ECO:0000256" key="6">
    <source>
        <dbReference type="SAM" id="Phobius"/>
    </source>
</evidence>
<gene>
    <name evidence="7" type="ORF">ACFO8Q_17350</name>
</gene>
<keyword evidence="5 6" id="KW-0472">Membrane</keyword>
<feature type="transmembrane region" description="Helical" evidence="6">
    <location>
        <begin position="20"/>
        <end position="40"/>
    </location>
</feature>
<evidence type="ECO:0000256" key="1">
    <source>
        <dbReference type="ARBA" id="ARBA00004141"/>
    </source>
</evidence>
<feature type="transmembrane region" description="Helical" evidence="6">
    <location>
        <begin position="52"/>
        <end position="74"/>
    </location>
</feature>
<evidence type="ECO:0000256" key="5">
    <source>
        <dbReference type="ARBA" id="ARBA00023136"/>
    </source>
</evidence>
<evidence type="ECO:0000313" key="7">
    <source>
        <dbReference type="EMBL" id="MFC4769100.1"/>
    </source>
</evidence>
<feature type="transmembrane region" description="Helical" evidence="6">
    <location>
        <begin position="198"/>
        <end position="220"/>
    </location>
</feature>
<sequence>MRTEISSLPRTKPPMSHAEFLALAVPLIVSTLSTPLLGAVDTAVVGQLPDPAYIGGVAVGSLIFNTLYWLLGFLRVSTSGFSAQAFGANDKSEVFMSLIRPLVLAVLFGLTFILFQNPIQYPAMLLTDPTDNVKTFAAQYFDIRIWGAPFALVNYAILGWLMGIARVRMALFLQVFMNLLNIVLDIVFVAVFHMNIGGVAVASLIAEISAAVIGILIIVADRQVKESCWSLSGAFPYAPLVNMLRVNRDLFIRTVCLLTVITLFTAQGAAMGEVWLAAS</sequence>
<proteinExistence type="inferred from homology"/>
<dbReference type="InterPro" id="IPR044644">
    <property type="entry name" value="DinF-like"/>
</dbReference>
<reference evidence="8" key="1">
    <citation type="journal article" date="2019" name="Int. J. Syst. Evol. Microbiol.">
        <title>The Global Catalogue of Microorganisms (GCM) 10K type strain sequencing project: providing services to taxonomists for standard genome sequencing and annotation.</title>
        <authorList>
            <consortium name="The Broad Institute Genomics Platform"/>
            <consortium name="The Broad Institute Genome Sequencing Center for Infectious Disease"/>
            <person name="Wu L."/>
            <person name="Ma J."/>
        </authorList>
    </citation>
    <scope>NUCLEOTIDE SEQUENCE [LARGE SCALE GENOMIC DNA]</scope>
    <source>
        <strain evidence="8">WYCCWR 12678</strain>
    </source>
</reference>
<keyword evidence="3 6" id="KW-0812">Transmembrane</keyword>
<feature type="transmembrane region" description="Helical" evidence="6">
    <location>
        <begin position="143"/>
        <end position="164"/>
    </location>
</feature>
<dbReference type="Proteomes" id="UP001596002">
    <property type="component" value="Unassembled WGS sequence"/>
</dbReference>
<comment type="subcellular location">
    <subcellularLocation>
        <location evidence="1">Membrane</location>
        <topology evidence="1">Multi-pass membrane protein</topology>
    </subcellularLocation>
</comment>
<feature type="transmembrane region" description="Helical" evidence="6">
    <location>
        <begin position="94"/>
        <end position="115"/>
    </location>
</feature>
<dbReference type="Pfam" id="PF01554">
    <property type="entry name" value="MatE"/>
    <property type="match status" value="1"/>
</dbReference>
<dbReference type="InterPro" id="IPR002528">
    <property type="entry name" value="MATE_fam"/>
</dbReference>
<name>A0ABV9Q8Y4_9BACL</name>
<comment type="similarity">
    <text evidence="2">Belongs to the multi antimicrobial extrusion (MATE) (TC 2.A.66.1) family.</text>
</comment>
<keyword evidence="8" id="KW-1185">Reference proteome</keyword>
<accession>A0ABV9Q8Y4</accession>
<evidence type="ECO:0000256" key="4">
    <source>
        <dbReference type="ARBA" id="ARBA00022989"/>
    </source>
</evidence>
<feature type="transmembrane region" description="Helical" evidence="6">
    <location>
        <begin position="171"/>
        <end position="192"/>
    </location>
</feature>
<organism evidence="7 8">
    <name type="scientific">Effusibacillus consociatus</name>
    <dbReference type="NCBI Taxonomy" id="1117041"/>
    <lineage>
        <taxon>Bacteria</taxon>
        <taxon>Bacillati</taxon>
        <taxon>Bacillota</taxon>
        <taxon>Bacilli</taxon>
        <taxon>Bacillales</taxon>
        <taxon>Alicyclobacillaceae</taxon>
        <taxon>Effusibacillus</taxon>
    </lineage>
</organism>
<dbReference type="CDD" id="cd13136">
    <property type="entry name" value="MATE_DinF_like"/>
    <property type="match status" value="1"/>
</dbReference>
<dbReference type="PANTHER" id="PTHR42893">
    <property type="entry name" value="PROTEIN DETOXIFICATION 44, CHLOROPLASTIC-RELATED"/>
    <property type="match status" value="1"/>
</dbReference>